<keyword evidence="2" id="KW-0812">Transmembrane</keyword>
<reference evidence="4" key="1">
    <citation type="submission" date="2012-06" db="EMBL/GenBank/DDBJ databases">
        <title>Complete sequence of chromosome of Desulfomonile tiedjei DSM 6799.</title>
        <authorList>
            <person name="Lucas S."/>
            <person name="Copeland A."/>
            <person name="Lapidus A."/>
            <person name="Glavina del Rio T."/>
            <person name="Dalin E."/>
            <person name="Tice H."/>
            <person name="Bruce D."/>
            <person name="Goodwin L."/>
            <person name="Pitluck S."/>
            <person name="Peters L."/>
            <person name="Ovchinnikova G."/>
            <person name="Zeytun A."/>
            <person name="Lu M."/>
            <person name="Kyrpides N."/>
            <person name="Mavromatis K."/>
            <person name="Ivanova N."/>
            <person name="Brettin T."/>
            <person name="Detter J.C."/>
            <person name="Han C."/>
            <person name="Larimer F."/>
            <person name="Land M."/>
            <person name="Hauser L."/>
            <person name="Markowitz V."/>
            <person name="Cheng J.-F."/>
            <person name="Hugenholtz P."/>
            <person name="Woyke T."/>
            <person name="Wu D."/>
            <person name="Spring S."/>
            <person name="Schroeder M."/>
            <person name="Brambilla E."/>
            <person name="Klenk H.-P."/>
            <person name="Eisen J.A."/>
        </authorList>
    </citation>
    <scope>NUCLEOTIDE SEQUENCE [LARGE SCALE GENOMIC DNA]</scope>
    <source>
        <strain evidence="4">ATCC 49306 / DSM 6799 / DCB-1</strain>
    </source>
</reference>
<evidence type="ECO:0000313" key="4">
    <source>
        <dbReference type="Proteomes" id="UP000006055"/>
    </source>
</evidence>
<feature type="transmembrane region" description="Helical" evidence="2">
    <location>
        <begin position="20"/>
        <end position="40"/>
    </location>
</feature>
<accession>I4C695</accession>
<keyword evidence="4" id="KW-1185">Reference proteome</keyword>
<sequence length="221" mass="24417">MAVRSTTLCVPSHLGIVPGQMRFVGILVILAGILASCQLIPSKPDAVFVLYRDRMRSENLTEARQLLDAESRKLVTSLESEYKLDQPPEALALLNALDPTATPVVMQTEDNLTLLQIRTLKGGQRIVRIVRKDSGSPWSLDISAELKSLKAFLEARNALEMMRDQAGEYAAGWRAFNEQIKKMPAPAPESPTASPPKQHLQKPPAKKTTPKKGNTKKPKRD</sequence>
<dbReference type="AlphaFoldDB" id="I4C695"/>
<name>I4C695_DESTA</name>
<evidence type="ECO:0000313" key="3">
    <source>
        <dbReference type="EMBL" id="AFM25086.1"/>
    </source>
</evidence>
<dbReference type="STRING" id="706587.Desti_2404"/>
<feature type="region of interest" description="Disordered" evidence="1">
    <location>
        <begin position="180"/>
        <end position="221"/>
    </location>
</feature>
<gene>
    <name evidence="3" type="ordered locus">Desti_2404</name>
</gene>
<feature type="compositionally biased region" description="Basic residues" evidence="1">
    <location>
        <begin position="204"/>
        <end position="221"/>
    </location>
</feature>
<dbReference type="KEGG" id="dti:Desti_2404"/>
<keyword evidence="2" id="KW-1133">Transmembrane helix</keyword>
<dbReference type="Proteomes" id="UP000006055">
    <property type="component" value="Chromosome"/>
</dbReference>
<proteinExistence type="predicted"/>
<dbReference type="HOGENOM" id="CLU_1248986_0_0_7"/>
<protein>
    <submittedName>
        <fullName evidence="3">Uncharacterized protein</fullName>
    </submittedName>
</protein>
<dbReference type="RefSeq" id="WP_014810229.1">
    <property type="nucleotide sequence ID" value="NC_018025.1"/>
</dbReference>
<dbReference type="EMBL" id="CP003360">
    <property type="protein sequence ID" value="AFM25086.1"/>
    <property type="molecule type" value="Genomic_DNA"/>
</dbReference>
<keyword evidence="2" id="KW-0472">Membrane</keyword>
<evidence type="ECO:0000256" key="1">
    <source>
        <dbReference type="SAM" id="MobiDB-lite"/>
    </source>
</evidence>
<feature type="compositionally biased region" description="Low complexity" evidence="1">
    <location>
        <begin position="190"/>
        <end position="203"/>
    </location>
</feature>
<evidence type="ECO:0000256" key="2">
    <source>
        <dbReference type="SAM" id="Phobius"/>
    </source>
</evidence>
<organism evidence="3 4">
    <name type="scientific">Desulfomonile tiedjei (strain ATCC 49306 / DSM 6799 / DCB-1)</name>
    <dbReference type="NCBI Taxonomy" id="706587"/>
    <lineage>
        <taxon>Bacteria</taxon>
        <taxon>Pseudomonadati</taxon>
        <taxon>Thermodesulfobacteriota</taxon>
        <taxon>Desulfomonilia</taxon>
        <taxon>Desulfomonilales</taxon>
        <taxon>Desulfomonilaceae</taxon>
        <taxon>Desulfomonile</taxon>
    </lineage>
</organism>